<evidence type="ECO:0000313" key="4">
    <source>
        <dbReference type="Proteomes" id="UP000594262"/>
    </source>
</evidence>
<feature type="compositionally biased region" description="Polar residues" evidence="1">
    <location>
        <begin position="257"/>
        <end position="278"/>
    </location>
</feature>
<feature type="transmembrane region" description="Helical" evidence="2">
    <location>
        <begin position="34"/>
        <end position="57"/>
    </location>
</feature>
<sequence>MAGIEIAFGILCVFNMVEHMTGIYLLFKRRKEFLLLLLFSMTNLFYVLINFGFFIIIITKTPTDVYVIYATLFRIPFYWLMMMLTFERFLVVFLHLRYNISLFEKYKFFLAMLSYIVYIIMTTITVILYKVYDYGNFYNNLTNSRYQLFGHLIVIIIFASCYGYIYVKIRSLRLSNNATYQNRKWKIFVPFFIILSFLIFRGITELVTVFYIKKLSLYIIFIYNLDFTCNGLCYVFLQPVLRNDFLRIFTRRRNTVMPSSNDTPGNASNSNRGTNQPSAVAPLWYQRRVPTPANEPDSLEAPIPIEIQP</sequence>
<dbReference type="Gene3D" id="1.20.1070.10">
    <property type="entry name" value="Rhodopsin 7-helix transmembrane proteins"/>
    <property type="match status" value="1"/>
</dbReference>
<dbReference type="SUPFAM" id="SSF81321">
    <property type="entry name" value="Family A G protein-coupled receptor-like"/>
    <property type="match status" value="1"/>
</dbReference>
<evidence type="ECO:0000313" key="3">
    <source>
        <dbReference type="EnsemblMetazoa" id="CLYHEMP006602.1"/>
    </source>
</evidence>
<keyword evidence="4" id="KW-1185">Reference proteome</keyword>
<dbReference type="Proteomes" id="UP000594262">
    <property type="component" value="Unplaced"/>
</dbReference>
<accession>A0A7M5UYT7</accession>
<proteinExistence type="predicted"/>
<feature type="transmembrane region" description="Helical" evidence="2">
    <location>
        <begin position="77"/>
        <end position="96"/>
    </location>
</feature>
<feature type="transmembrane region" description="Helical" evidence="2">
    <location>
        <begin position="218"/>
        <end position="237"/>
    </location>
</feature>
<feature type="region of interest" description="Disordered" evidence="1">
    <location>
        <begin position="257"/>
        <end position="309"/>
    </location>
</feature>
<dbReference type="EnsemblMetazoa" id="CLYHEMT006602.1">
    <property type="protein sequence ID" value="CLYHEMP006602.1"/>
    <property type="gene ID" value="CLYHEMG006602"/>
</dbReference>
<feature type="transmembrane region" description="Helical" evidence="2">
    <location>
        <begin position="187"/>
        <end position="212"/>
    </location>
</feature>
<name>A0A7M5UYT7_9CNID</name>
<feature type="transmembrane region" description="Helical" evidence="2">
    <location>
        <begin position="148"/>
        <end position="167"/>
    </location>
</feature>
<feature type="transmembrane region" description="Helical" evidence="2">
    <location>
        <begin position="108"/>
        <end position="128"/>
    </location>
</feature>
<evidence type="ECO:0000256" key="2">
    <source>
        <dbReference type="SAM" id="Phobius"/>
    </source>
</evidence>
<reference evidence="3" key="1">
    <citation type="submission" date="2021-01" db="UniProtKB">
        <authorList>
            <consortium name="EnsemblMetazoa"/>
        </authorList>
    </citation>
    <scope>IDENTIFICATION</scope>
</reference>
<feature type="transmembrane region" description="Helical" evidence="2">
    <location>
        <begin position="6"/>
        <end position="27"/>
    </location>
</feature>
<organism evidence="3 4">
    <name type="scientific">Clytia hemisphaerica</name>
    <dbReference type="NCBI Taxonomy" id="252671"/>
    <lineage>
        <taxon>Eukaryota</taxon>
        <taxon>Metazoa</taxon>
        <taxon>Cnidaria</taxon>
        <taxon>Hydrozoa</taxon>
        <taxon>Hydroidolina</taxon>
        <taxon>Leptothecata</taxon>
        <taxon>Obeliida</taxon>
        <taxon>Clytiidae</taxon>
        <taxon>Clytia</taxon>
    </lineage>
</organism>
<protein>
    <submittedName>
        <fullName evidence="3">Uncharacterized protein</fullName>
    </submittedName>
</protein>
<evidence type="ECO:0000256" key="1">
    <source>
        <dbReference type="SAM" id="MobiDB-lite"/>
    </source>
</evidence>
<keyword evidence="2" id="KW-1133">Transmembrane helix</keyword>
<dbReference type="AlphaFoldDB" id="A0A7M5UYT7"/>
<keyword evidence="2" id="KW-0812">Transmembrane</keyword>
<keyword evidence="2" id="KW-0472">Membrane</keyword>